<dbReference type="CDD" id="cd07197">
    <property type="entry name" value="nitrilase"/>
    <property type="match status" value="1"/>
</dbReference>
<comment type="caution">
    <text evidence="3">The sequence shown here is derived from an EMBL/GenBank/DDBJ whole genome shotgun (WGS) entry which is preliminary data.</text>
</comment>
<dbReference type="EMBL" id="QSFO01000021">
    <property type="protein sequence ID" value="RHA51980.1"/>
    <property type="molecule type" value="Genomic_DNA"/>
</dbReference>
<keyword evidence="1 3" id="KW-0378">Hydrolase</keyword>
<evidence type="ECO:0000313" key="3">
    <source>
        <dbReference type="EMBL" id="RHA51980.1"/>
    </source>
</evidence>
<proteinExistence type="predicted"/>
<feature type="domain" description="CN hydrolase" evidence="2">
    <location>
        <begin position="3"/>
        <end position="259"/>
    </location>
</feature>
<evidence type="ECO:0000256" key="1">
    <source>
        <dbReference type="ARBA" id="ARBA00022801"/>
    </source>
</evidence>
<sequence>MKLKVAMVQYDANEPDIDFNTKVAMKYIKEAKESGADIVLFPECFLTAYCCPDIVEELLPLEELENDSEFIDWCNSAVTEEEEHVLQIRKLAKELQIGVVITAFTKGEKYPQNTAIVIDKNGDIILKYSKVHTCDFDWERYLESGQEFKVCEFDGVNIGVMICYDREYPESARELMLQGAEIIFNPNNCGGMEPRLKELSVRAMENMVGVAMANPPAPGMGRSAAFNPMVWGENGEVLDNTIIVAEEFYEGIVYAEFDIDIIRKYRENEDLGKFRKPRAYKSQ</sequence>
<dbReference type="PROSITE" id="PS50263">
    <property type="entry name" value="CN_HYDROLASE"/>
    <property type="match status" value="1"/>
</dbReference>
<organism evidence="3 4">
    <name type="scientific">Eubacterium ventriosum</name>
    <dbReference type="NCBI Taxonomy" id="39496"/>
    <lineage>
        <taxon>Bacteria</taxon>
        <taxon>Bacillati</taxon>
        <taxon>Bacillota</taxon>
        <taxon>Clostridia</taxon>
        <taxon>Eubacteriales</taxon>
        <taxon>Eubacteriaceae</taxon>
        <taxon>Eubacterium</taxon>
    </lineage>
</organism>
<reference evidence="3 4" key="1">
    <citation type="submission" date="2018-08" db="EMBL/GenBank/DDBJ databases">
        <title>A genome reference for cultivated species of the human gut microbiota.</title>
        <authorList>
            <person name="Zou Y."/>
            <person name="Xue W."/>
            <person name="Luo G."/>
        </authorList>
    </citation>
    <scope>NUCLEOTIDE SEQUENCE [LARGE SCALE GENOMIC DNA]</scope>
    <source>
        <strain evidence="3 4">AM43-2</strain>
    </source>
</reference>
<dbReference type="PANTHER" id="PTHR43674">
    <property type="entry name" value="NITRILASE C965.09-RELATED"/>
    <property type="match status" value="1"/>
</dbReference>
<dbReference type="Proteomes" id="UP000284598">
    <property type="component" value="Unassembled WGS sequence"/>
</dbReference>
<gene>
    <name evidence="3" type="ORF">DW929_11915</name>
</gene>
<name>A0A413RUJ3_9FIRM</name>
<dbReference type="GO" id="GO:0016811">
    <property type="term" value="F:hydrolase activity, acting on carbon-nitrogen (but not peptide) bonds, in linear amides"/>
    <property type="evidence" value="ECO:0007669"/>
    <property type="project" value="TreeGrafter"/>
</dbReference>
<dbReference type="InterPro" id="IPR050345">
    <property type="entry name" value="Aliph_Amidase/BUP"/>
</dbReference>
<dbReference type="Pfam" id="PF00795">
    <property type="entry name" value="CN_hydrolase"/>
    <property type="match status" value="1"/>
</dbReference>
<evidence type="ECO:0000313" key="4">
    <source>
        <dbReference type="Proteomes" id="UP000284598"/>
    </source>
</evidence>
<dbReference type="PANTHER" id="PTHR43674:SF16">
    <property type="entry name" value="CARBON-NITROGEN FAMILY, PUTATIVE (AFU_ORTHOLOGUE AFUA_5G02350)-RELATED"/>
    <property type="match status" value="1"/>
</dbReference>
<dbReference type="Gene3D" id="3.60.110.10">
    <property type="entry name" value="Carbon-nitrogen hydrolase"/>
    <property type="match status" value="1"/>
</dbReference>
<accession>A0A413RUJ3</accession>
<dbReference type="InterPro" id="IPR003010">
    <property type="entry name" value="C-N_Hydrolase"/>
</dbReference>
<evidence type="ECO:0000259" key="2">
    <source>
        <dbReference type="PROSITE" id="PS50263"/>
    </source>
</evidence>
<dbReference type="RefSeq" id="WP_118025865.1">
    <property type="nucleotide sequence ID" value="NZ_QSFO01000021.1"/>
</dbReference>
<dbReference type="AlphaFoldDB" id="A0A413RUJ3"/>
<protein>
    <submittedName>
        <fullName evidence="3">Carbon-nitrogen hydrolase family protein</fullName>
    </submittedName>
</protein>
<dbReference type="InterPro" id="IPR036526">
    <property type="entry name" value="C-N_Hydrolase_sf"/>
</dbReference>
<dbReference type="SUPFAM" id="SSF56317">
    <property type="entry name" value="Carbon-nitrogen hydrolase"/>
    <property type="match status" value="1"/>
</dbReference>